<name>A0A3M8DU70_9BACL</name>
<evidence type="ECO:0000259" key="5">
    <source>
        <dbReference type="Pfam" id="PF00496"/>
    </source>
</evidence>
<feature type="domain" description="Solute-binding protein family 5" evidence="5">
    <location>
        <begin position="88"/>
        <end position="449"/>
    </location>
</feature>
<evidence type="ECO:0000313" key="7">
    <source>
        <dbReference type="Proteomes" id="UP000271031"/>
    </source>
</evidence>
<accession>A0A3M8DU70</accession>
<reference evidence="6 7" key="1">
    <citation type="submission" date="2018-10" db="EMBL/GenBank/DDBJ databases">
        <title>Phylogenomics of Brevibacillus.</title>
        <authorList>
            <person name="Dunlap C."/>
        </authorList>
    </citation>
    <scope>NUCLEOTIDE SEQUENCE [LARGE SCALE GENOMIC DNA]</scope>
    <source>
        <strain evidence="6 7">JCM 15716</strain>
    </source>
</reference>
<dbReference type="InterPro" id="IPR023765">
    <property type="entry name" value="SBP_5_CS"/>
</dbReference>
<dbReference type="GO" id="GO:0042597">
    <property type="term" value="C:periplasmic space"/>
    <property type="evidence" value="ECO:0007669"/>
    <property type="project" value="UniProtKB-ARBA"/>
</dbReference>
<organism evidence="6 7">
    <name type="scientific">Brevibacillus fluminis</name>
    <dbReference type="NCBI Taxonomy" id="511487"/>
    <lineage>
        <taxon>Bacteria</taxon>
        <taxon>Bacillati</taxon>
        <taxon>Bacillota</taxon>
        <taxon>Bacilli</taxon>
        <taxon>Bacillales</taxon>
        <taxon>Paenibacillaceae</taxon>
        <taxon>Brevibacillus</taxon>
    </lineage>
</organism>
<evidence type="ECO:0000313" key="6">
    <source>
        <dbReference type="EMBL" id="RNB91632.1"/>
    </source>
</evidence>
<dbReference type="Gene3D" id="3.90.76.10">
    <property type="entry name" value="Dipeptide-binding Protein, Domain 1"/>
    <property type="match status" value="1"/>
</dbReference>
<dbReference type="GO" id="GO:0043190">
    <property type="term" value="C:ATP-binding cassette (ABC) transporter complex"/>
    <property type="evidence" value="ECO:0007669"/>
    <property type="project" value="InterPro"/>
</dbReference>
<dbReference type="InterPro" id="IPR030678">
    <property type="entry name" value="Peptide/Ni-bd"/>
</dbReference>
<comment type="similarity">
    <text evidence="2">Belongs to the bacterial solute-binding protein 5 family.</text>
</comment>
<protein>
    <submittedName>
        <fullName evidence="6">ABC transporter substrate-binding protein</fullName>
    </submittedName>
</protein>
<dbReference type="CDD" id="cd08502">
    <property type="entry name" value="PBP2_NikA_DppA_OppA_like_16"/>
    <property type="match status" value="1"/>
</dbReference>
<comment type="caution">
    <text evidence="6">The sequence shown here is derived from an EMBL/GenBank/DDBJ whole genome shotgun (WGS) entry which is preliminary data.</text>
</comment>
<dbReference type="PROSITE" id="PS01040">
    <property type="entry name" value="SBP_BACTERIAL_5"/>
    <property type="match status" value="1"/>
</dbReference>
<dbReference type="Proteomes" id="UP000271031">
    <property type="component" value="Unassembled WGS sequence"/>
</dbReference>
<dbReference type="InterPro" id="IPR039424">
    <property type="entry name" value="SBP_5"/>
</dbReference>
<gene>
    <name evidence="6" type="ORF">EDM56_02415</name>
</gene>
<dbReference type="PROSITE" id="PS51257">
    <property type="entry name" value="PROKAR_LIPOPROTEIN"/>
    <property type="match status" value="1"/>
</dbReference>
<feature type="chain" id="PRO_5039247139" evidence="4">
    <location>
        <begin position="21"/>
        <end position="531"/>
    </location>
</feature>
<dbReference type="InterPro" id="IPR000914">
    <property type="entry name" value="SBP_5_dom"/>
</dbReference>
<evidence type="ECO:0000256" key="3">
    <source>
        <dbReference type="ARBA" id="ARBA00022729"/>
    </source>
</evidence>
<feature type="signal peptide" evidence="4">
    <location>
        <begin position="1"/>
        <end position="20"/>
    </location>
</feature>
<dbReference type="Gene3D" id="3.40.190.10">
    <property type="entry name" value="Periplasmic binding protein-like II"/>
    <property type="match status" value="1"/>
</dbReference>
<dbReference type="OrthoDB" id="9796817at2"/>
<dbReference type="Pfam" id="PF00496">
    <property type="entry name" value="SBP_bac_5"/>
    <property type="match status" value="1"/>
</dbReference>
<dbReference type="Gene3D" id="3.10.105.10">
    <property type="entry name" value="Dipeptide-binding Protein, Domain 3"/>
    <property type="match status" value="1"/>
</dbReference>
<proteinExistence type="inferred from homology"/>
<evidence type="ECO:0000256" key="4">
    <source>
        <dbReference type="SAM" id="SignalP"/>
    </source>
</evidence>
<dbReference type="AlphaFoldDB" id="A0A3M8DU70"/>
<evidence type="ECO:0000256" key="2">
    <source>
        <dbReference type="ARBA" id="ARBA00005695"/>
    </source>
</evidence>
<dbReference type="PIRSF" id="PIRSF002741">
    <property type="entry name" value="MppA"/>
    <property type="match status" value="1"/>
</dbReference>
<dbReference type="GO" id="GO:0015833">
    <property type="term" value="P:peptide transport"/>
    <property type="evidence" value="ECO:0007669"/>
    <property type="project" value="TreeGrafter"/>
</dbReference>
<sequence>MKKMSGLFLSMLLAVSVVFIGCSSTSPSSTVSGNQPAAESSAKGENQLRIAISSSPPNLDSHLSTLAIVQIVGSNLFETLVTIDKEYKVIPMLAEKIEVSPDGKTITFPLRKGVKFHNGKEMVADDVVASLKRWGQLASTRAALDNVEIVAKDSHTVQFLMKAPNSSVLGAIASPAQPAVIMPKEVIDSATKQGVKEYIGTGPYKLIEWKQDQYIHLQKYADYQAVDMPSTGLGGKKQAKINDLFYYIVPDQATRVAGMQSGEYDFADDVPLDNYDQLKADPNLEAIVVKPKRSSMINLNLEGHVFGNQKMREAVSTALDRDAIMMAITGNPDFYRLDPGILYREQALYSDAGKDKFNPNNPELAKQLLKEAGYAGQEVKILTTNAYDYMYKTGIVVKDQLEKVGIKVKVEVYDWPTMIDLISDAKNVSKWDIYTTGFILNMDPSQAMYLDSRNNFSGGYHNPRMDALLDTFRTTINPAEQKMLADQIQTLYYEDLPIIKIGDLHALTVYNKKLKNFTYFIDMPFWNATVQ</sequence>
<dbReference type="PANTHER" id="PTHR30290">
    <property type="entry name" value="PERIPLASMIC BINDING COMPONENT OF ABC TRANSPORTER"/>
    <property type="match status" value="1"/>
</dbReference>
<keyword evidence="7" id="KW-1185">Reference proteome</keyword>
<dbReference type="EMBL" id="RHHQ01000004">
    <property type="protein sequence ID" value="RNB91632.1"/>
    <property type="molecule type" value="Genomic_DNA"/>
</dbReference>
<dbReference type="PANTHER" id="PTHR30290:SF38">
    <property type="entry name" value="D,D-DIPEPTIDE-BINDING PERIPLASMIC PROTEIN DDPA-RELATED"/>
    <property type="match status" value="1"/>
</dbReference>
<comment type="subcellular location">
    <subcellularLocation>
        <location evidence="1">Cell membrane</location>
        <topology evidence="1">Lipid-anchor</topology>
    </subcellularLocation>
</comment>
<dbReference type="GO" id="GO:1904680">
    <property type="term" value="F:peptide transmembrane transporter activity"/>
    <property type="evidence" value="ECO:0007669"/>
    <property type="project" value="TreeGrafter"/>
</dbReference>
<dbReference type="SUPFAM" id="SSF53850">
    <property type="entry name" value="Periplasmic binding protein-like II"/>
    <property type="match status" value="1"/>
</dbReference>
<keyword evidence="3 4" id="KW-0732">Signal</keyword>
<evidence type="ECO:0000256" key="1">
    <source>
        <dbReference type="ARBA" id="ARBA00004193"/>
    </source>
</evidence>
<dbReference type="RefSeq" id="WP_122916295.1">
    <property type="nucleotide sequence ID" value="NZ_RHHQ01000004.1"/>
</dbReference>